<dbReference type="EMBL" id="LAZR01066586">
    <property type="protein sequence ID" value="KKK53281.1"/>
    <property type="molecule type" value="Genomic_DNA"/>
</dbReference>
<sequence>MADNRTKFTARQVTALKKSGALSFVAEMFGVEAGTLVELMREQYAEVGITVEAVEHGDREAYAYMVRDKEINDLCC</sequence>
<name>A0A0F8YZ67_9ZZZZ</name>
<gene>
    <name evidence="1" type="ORF">LCGC14_3096350</name>
</gene>
<protein>
    <submittedName>
        <fullName evidence="1">Uncharacterized protein</fullName>
    </submittedName>
</protein>
<dbReference type="AlphaFoldDB" id="A0A0F8YZ67"/>
<feature type="non-terminal residue" evidence="1">
    <location>
        <position position="76"/>
    </location>
</feature>
<accession>A0A0F8YZ67</accession>
<organism evidence="1">
    <name type="scientific">marine sediment metagenome</name>
    <dbReference type="NCBI Taxonomy" id="412755"/>
    <lineage>
        <taxon>unclassified sequences</taxon>
        <taxon>metagenomes</taxon>
        <taxon>ecological metagenomes</taxon>
    </lineage>
</organism>
<reference evidence="1" key="1">
    <citation type="journal article" date="2015" name="Nature">
        <title>Complex archaea that bridge the gap between prokaryotes and eukaryotes.</title>
        <authorList>
            <person name="Spang A."/>
            <person name="Saw J.H."/>
            <person name="Jorgensen S.L."/>
            <person name="Zaremba-Niedzwiedzka K."/>
            <person name="Martijn J."/>
            <person name="Lind A.E."/>
            <person name="van Eijk R."/>
            <person name="Schleper C."/>
            <person name="Guy L."/>
            <person name="Ettema T.J."/>
        </authorList>
    </citation>
    <scope>NUCLEOTIDE SEQUENCE</scope>
</reference>
<evidence type="ECO:0000313" key="1">
    <source>
        <dbReference type="EMBL" id="KKK53281.1"/>
    </source>
</evidence>
<comment type="caution">
    <text evidence="1">The sequence shown here is derived from an EMBL/GenBank/DDBJ whole genome shotgun (WGS) entry which is preliminary data.</text>
</comment>
<proteinExistence type="predicted"/>